<keyword evidence="16" id="KW-1185">Reference proteome</keyword>
<evidence type="ECO:0000256" key="12">
    <source>
        <dbReference type="ARBA" id="ARBA00023098"/>
    </source>
</evidence>
<protein>
    <submittedName>
        <fullName evidence="15">Peroxidase</fullName>
    </submittedName>
</protein>
<keyword evidence="8" id="KW-0276">Fatty acid metabolism</keyword>
<keyword evidence="3 15" id="KW-0575">Peroxidase</keyword>
<dbReference type="GO" id="GO:0046872">
    <property type="term" value="F:metal ion binding"/>
    <property type="evidence" value="ECO:0007669"/>
    <property type="project" value="UniProtKB-KW"/>
</dbReference>
<dbReference type="InterPro" id="IPR050783">
    <property type="entry name" value="Oxylipin_biosynth_metab"/>
</dbReference>
<evidence type="ECO:0000256" key="2">
    <source>
        <dbReference type="ARBA" id="ARBA00022516"/>
    </source>
</evidence>
<dbReference type="GO" id="GO:0006952">
    <property type="term" value="P:defense response"/>
    <property type="evidence" value="ECO:0007669"/>
    <property type="project" value="UniProtKB-KW"/>
</dbReference>
<evidence type="ECO:0000256" key="6">
    <source>
        <dbReference type="ARBA" id="ARBA00022767"/>
    </source>
</evidence>
<dbReference type="InterPro" id="IPR037120">
    <property type="entry name" value="Haem_peroxidase_sf_animal"/>
</dbReference>
<dbReference type="CDD" id="cd09818">
    <property type="entry name" value="PIOX_like"/>
    <property type="match status" value="1"/>
</dbReference>
<dbReference type="InterPro" id="IPR019791">
    <property type="entry name" value="Haem_peroxidase_animal"/>
</dbReference>
<dbReference type="Proteomes" id="UP000475545">
    <property type="component" value="Unassembled WGS sequence"/>
</dbReference>
<evidence type="ECO:0000256" key="14">
    <source>
        <dbReference type="SAM" id="MobiDB-lite"/>
    </source>
</evidence>
<name>A0A6L7GRB1_9ACTN</name>
<gene>
    <name evidence="15" type="ORF">GIY30_12180</name>
</gene>
<dbReference type="GO" id="GO:0020037">
    <property type="term" value="F:heme binding"/>
    <property type="evidence" value="ECO:0007669"/>
    <property type="project" value="InterPro"/>
</dbReference>
<accession>A0A6L7GRB1</accession>
<keyword evidence="12" id="KW-0443">Lipid metabolism</keyword>
<evidence type="ECO:0000256" key="10">
    <source>
        <dbReference type="ARBA" id="ARBA00023002"/>
    </source>
</evidence>
<keyword evidence="10" id="KW-0560">Oxidoreductase</keyword>
<evidence type="ECO:0000313" key="16">
    <source>
        <dbReference type="Proteomes" id="UP000475545"/>
    </source>
</evidence>
<dbReference type="PRINTS" id="PR00457">
    <property type="entry name" value="ANPEROXIDASE"/>
</dbReference>
<evidence type="ECO:0000256" key="7">
    <source>
        <dbReference type="ARBA" id="ARBA00022821"/>
    </source>
</evidence>
<keyword evidence="5" id="KW-0479">Metal-binding</keyword>
<dbReference type="InterPro" id="IPR010255">
    <property type="entry name" value="Haem_peroxidase_sf"/>
</dbReference>
<keyword evidence="6" id="KW-0925">Oxylipin biosynthesis</keyword>
<dbReference type="GO" id="GO:0016702">
    <property type="term" value="F:oxidoreductase activity, acting on single donors with incorporation of molecular oxygen, incorporation of two atoms of oxygen"/>
    <property type="evidence" value="ECO:0007669"/>
    <property type="project" value="TreeGrafter"/>
</dbReference>
<dbReference type="SUPFAM" id="SSF48113">
    <property type="entry name" value="Heme-dependent peroxidases"/>
    <property type="match status" value="1"/>
</dbReference>
<comment type="cofactor">
    <cofactor evidence="1">
        <name>Ca(2+)</name>
        <dbReference type="ChEBI" id="CHEBI:29108"/>
    </cofactor>
</comment>
<evidence type="ECO:0000256" key="9">
    <source>
        <dbReference type="ARBA" id="ARBA00022964"/>
    </source>
</evidence>
<dbReference type="InterPro" id="IPR034815">
    <property type="entry name" value="A_dioxygenase"/>
</dbReference>
<dbReference type="PROSITE" id="PS50292">
    <property type="entry name" value="PEROXIDASE_3"/>
    <property type="match status" value="1"/>
</dbReference>
<feature type="compositionally biased region" description="Basic residues" evidence="14">
    <location>
        <begin position="1"/>
        <end position="12"/>
    </location>
</feature>
<keyword evidence="4" id="KW-0349">Heme</keyword>
<organism evidence="15 16">
    <name type="scientific">Gordonia mangrovi</name>
    <dbReference type="NCBI Taxonomy" id="2665643"/>
    <lineage>
        <taxon>Bacteria</taxon>
        <taxon>Bacillati</taxon>
        <taxon>Actinomycetota</taxon>
        <taxon>Actinomycetes</taxon>
        <taxon>Mycobacteriales</taxon>
        <taxon>Gordoniaceae</taxon>
        <taxon>Gordonia</taxon>
    </lineage>
</organism>
<dbReference type="GO" id="GO:0004601">
    <property type="term" value="F:peroxidase activity"/>
    <property type="evidence" value="ECO:0007669"/>
    <property type="project" value="UniProtKB-KW"/>
</dbReference>
<keyword evidence="7" id="KW-0611">Plant defense</keyword>
<dbReference type="PANTHER" id="PTHR11903:SF11">
    <property type="entry name" value="ALPHA-DIOXYGENASE 1"/>
    <property type="match status" value="1"/>
</dbReference>
<feature type="region of interest" description="Disordered" evidence="14">
    <location>
        <begin position="1"/>
        <end position="23"/>
    </location>
</feature>
<dbReference type="RefSeq" id="WP_160902777.1">
    <property type="nucleotide sequence ID" value="NZ_CP102850.1"/>
</dbReference>
<dbReference type="PANTHER" id="PTHR11903">
    <property type="entry name" value="PROSTAGLANDIN G/H SYNTHASE"/>
    <property type="match status" value="1"/>
</dbReference>
<evidence type="ECO:0000256" key="5">
    <source>
        <dbReference type="ARBA" id="ARBA00022723"/>
    </source>
</evidence>
<evidence type="ECO:0000256" key="13">
    <source>
        <dbReference type="ARBA" id="ARBA00023160"/>
    </source>
</evidence>
<sequence length="615" mass="68148">MRSVRKPVRPARRAQPSPDRRPRAVRVLAHTAERIDGLVGWSRLWSPAGLAVLVGLRSQLRAHNLVDTGRPGTVLPPGVADEHRVRAVDGTYNDLREPRAGSAGSRFGRNVPVELTAPEDDDSICEPNPRLVSRRLLTRREFRPATTLNLLAAAWIQFEVHDWFNHAPEPTDPWRIGLPDGDDWPEDPMRFPRTAADATGSADAPPVYASTVSHWWDGSQMYGETAEYADRIRTHEGGRIGLDDVGLPPIETEELLDPNGQAANFWVGLALLHSLFLREHNAIADRLASAYPAMTDQALYDTARLVNAASMAKIHTVDWTPAIIAHPTTVAAMRGNWFGLLGERLSGRLGRFTDNDILSGIPGSPTHDGGVPFALTEEFVAVYRMHPLLPDTVEFRSGDDDHVVAEHPMADLLATDVRRHLAAQSAADLLYSFGRAHPGALSLHNFPAAMQNLARPDGTPIDLATVDIMRVRERGVPRYNEFRRALRLAPVTTFRDLTGDDETAAELAEVYGDIERLDLMVGLYAEPKPPGFGFSDTAFRIFILMASRRLSCDRFFTADFRPEVYTEVGMAWVRHTSMRSVLLRHHPTLTPALRGVANPFAPWTPAPASREDPYP</sequence>
<proteinExistence type="predicted"/>
<dbReference type="EMBL" id="WMBR01000003">
    <property type="protein sequence ID" value="MXP22103.1"/>
    <property type="molecule type" value="Genomic_DNA"/>
</dbReference>
<dbReference type="GO" id="GO:0006979">
    <property type="term" value="P:response to oxidative stress"/>
    <property type="evidence" value="ECO:0007669"/>
    <property type="project" value="InterPro"/>
</dbReference>
<keyword evidence="9" id="KW-0223">Dioxygenase</keyword>
<dbReference type="GO" id="GO:0006633">
    <property type="term" value="P:fatty acid biosynthetic process"/>
    <property type="evidence" value="ECO:0007669"/>
    <property type="project" value="UniProtKB-KW"/>
</dbReference>
<reference evidence="15 16" key="1">
    <citation type="submission" date="2019-11" db="EMBL/GenBank/DDBJ databases">
        <title>Gordonia sp. nov., a novel actinobacterium isolated from mangrove soil in Hainan.</title>
        <authorList>
            <person name="Huang X."/>
            <person name="Xie Y."/>
            <person name="Chu X."/>
            <person name="Xiao K."/>
        </authorList>
    </citation>
    <scope>NUCLEOTIDE SEQUENCE [LARGE SCALE GENOMIC DNA]</scope>
    <source>
        <strain evidence="15 16">HNM0687</strain>
    </source>
</reference>
<evidence type="ECO:0000256" key="4">
    <source>
        <dbReference type="ARBA" id="ARBA00022617"/>
    </source>
</evidence>
<comment type="caution">
    <text evidence="15">The sequence shown here is derived from an EMBL/GenBank/DDBJ whole genome shotgun (WGS) entry which is preliminary data.</text>
</comment>
<evidence type="ECO:0000256" key="11">
    <source>
        <dbReference type="ARBA" id="ARBA00023004"/>
    </source>
</evidence>
<keyword evidence="2" id="KW-0444">Lipid biosynthesis</keyword>
<dbReference type="Gene3D" id="1.10.640.10">
    <property type="entry name" value="Haem peroxidase domain superfamily, animal type"/>
    <property type="match status" value="1"/>
</dbReference>
<dbReference type="GO" id="GO:0031408">
    <property type="term" value="P:oxylipin biosynthetic process"/>
    <property type="evidence" value="ECO:0007669"/>
    <property type="project" value="UniProtKB-KW"/>
</dbReference>
<evidence type="ECO:0000313" key="15">
    <source>
        <dbReference type="EMBL" id="MXP22103.1"/>
    </source>
</evidence>
<keyword evidence="11" id="KW-0408">Iron</keyword>
<evidence type="ECO:0000256" key="1">
    <source>
        <dbReference type="ARBA" id="ARBA00001913"/>
    </source>
</evidence>
<dbReference type="AlphaFoldDB" id="A0A6L7GRB1"/>
<evidence type="ECO:0000256" key="8">
    <source>
        <dbReference type="ARBA" id="ARBA00022832"/>
    </source>
</evidence>
<keyword evidence="13" id="KW-0275">Fatty acid biosynthesis</keyword>
<evidence type="ECO:0000256" key="3">
    <source>
        <dbReference type="ARBA" id="ARBA00022559"/>
    </source>
</evidence>
<dbReference type="Pfam" id="PF03098">
    <property type="entry name" value="An_peroxidase"/>
    <property type="match status" value="1"/>
</dbReference>